<dbReference type="PANTHER" id="PTHR42776:SF27">
    <property type="entry name" value="DIPEPTIDYL PEPTIDASE FAMILY MEMBER 6"/>
    <property type="match status" value="1"/>
</dbReference>
<feature type="chain" id="PRO_5014690121" description="Peptidase S9 prolyl oligopeptidase catalytic domain-containing protein" evidence="4">
    <location>
        <begin position="26"/>
        <end position="694"/>
    </location>
</feature>
<protein>
    <recommendedName>
        <fullName evidence="5">Peptidase S9 prolyl oligopeptidase catalytic domain-containing protein</fullName>
    </recommendedName>
</protein>
<evidence type="ECO:0000256" key="1">
    <source>
        <dbReference type="ARBA" id="ARBA00022801"/>
    </source>
</evidence>
<dbReference type="OrthoDB" id="9812921at2"/>
<dbReference type="GO" id="GO:0004252">
    <property type="term" value="F:serine-type endopeptidase activity"/>
    <property type="evidence" value="ECO:0007669"/>
    <property type="project" value="TreeGrafter"/>
</dbReference>
<keyword evidence="7" id="KW-1185">Reference proteome</keyword>
<keyword evidence="2" id="KW-0720">Serine protease</keyword>
<feature type="domain" description="Peptidase S9 prolyl oligopeptidase catalytic" evidence="5">
    <location>
        <begin position="486"/>
        <end position="692"/>
    </location>
</feature>
<dbReference type="Gene3D" id="3.40.50.1820">
    <property type="entry name" value="alpha/beta hydrolase"/>
    <property type="match status" value="1"/>
</dbReference>
<proteinExistence type="predicted"/>
<evidence type="ECO:0000313" key="6">
    <source>
        <dbReference type="EMBL" id="PKD42608.1"/>
    </source>
</evidence>
<dbReference type="Pfam" id="PF07676">
    <property type="entry name" value="PD40"/>
    <property type="match status" value="1"/>
</dbReference>
<dbReference type="SUPFAM" id="SSF53474">
    <property type="entry name" value="alpha/beta-Hydrolases"/>
    <property type="match status" value="1"/>
</dbReference>
<dbReference type="InterPro" id="IPR011042">
    <property type="entry name" value="6-blade_b-propeller_TolB-like"/>
</dbReference>
<gene>
    <name evidence="6" type="ORF">CWD77_14460</name>
</gene>
<evidence type="ECO:0000259" key="5">
    <source>
        <dbReference type="Pfam" id="PF00326"/>
    </source>
</evidence>
<dbReference type="PANTHER" id="PTHR42776">
    <property type="entry name" value="SERINE PEPTIDASE S9 FAMILY MEMBER"/>
    <property type="match status" value="1"/>
</dbReference>
<dbReference type="Pfam" id="PF00326">
    <property type="entry name" value="Peptidase_S9"/>
    <property type="match status" value="1"/>
</dbReference>
<dbReference type="EMBL" id="PISP01000006">
    <property type="protein sequence ID" value="PKD42608.1"/>
    <property type="molecule type" value="Genomic_DNA"/>
</dbReference>
<evidence type="ECO:0000313" key="7">
    <source>
        <dbReference type="Proteomes" id="UP000233398"/>
    </source>
</evidence>
<accession>A0A2N0VEQ0</accession>
<comment type="caution">
    <text evidence="6">The sequence shown here is derived from an EMBL/GenBank/DDBJ whole genome shotgun (WGS) entry which is preliminary data.</text>
</comment>
<dbReference type="AlphaFoldDB" id="A0A2N0VEQ0"/>
<evidence type="ECO:0000256" key="3">
    <source>
        <dbReference type="SAM" id="MobiDB-lite"/>
    </source>
</evidence>
<dbReference type="GO" id="GO:0006508">
    <property type="term" value="P:proteolysis"/>
    <property type="evidence" value="ECO:0007669"/>
    <property type="project" value="InterPro"/>
</dbReference>
<dbReference type="InterPro" id="IPR029058">
    <property type="entry name" value="AB_hydrolase_fold"/>
</dbReference>
<dbReference type="Proteomes" id="UP000233398">
    <property type="component" value="Unassembled WGS sequence"/>
</dbReference>
<keyword evidence="1" id="KW-0378">Hydrolase</keyword>
<organism evidence="6 7">
    <name type="scientific">Rhodohalobacter barkolensis</name>
    <dbReference type="NCBI Taxonomy" id="2053187"/>
    <lineage>
        <taxon>Bacteria</taxon>
        <taxon>Pseudomonadati</taxon>
        <taxon>Balneolota</taxon>
        <taxon>Balneolia</taxon>
        <taxon>Balneolales</taxon>
        <taxon>Balneolaceae</taxon>
        <taxon>Rhodohalobacter</taxon>
    </lineage>
</organism>
<dbReference type="SUPFAM" id="SSF82171">
    <property type="entry name" value="DPP6 N-terminal domain-like"/>
    <property type="match status" value="1"/>
</dbReference>
<evidence type="ECO:0000256" key="4">
    <source>
        <dbReference type="SAM" id="SignalP"/>
    </source>
</evidence>
<name>A0A2N0VEQ0_9BACT</name>
<dbReference type="InterPro" id="IPR001375">
    <property type="entry name" value="Peptidase_S9_cat"/>
</dbReference>
<feature type="region of interest" description="Disordered" evidence="3">
    <location>
        <begin position="90"/>
        <end position="111"/>
    </location>
</feature>
<dbReference type="RefSeq" id="WP_101074305.1">
    <property type="nucleotide sequence ID" value="NZ_PISP01000006.1"/>
</dbReference>
<reference evidence="6 7" key="1">
    <citation type="submission" date="2017-11" db="EMBL/GenBank/DDBJ databases">
        <title>Rhodohalobacter 15182 sp. nov., isolated from a salt lake.</title>
        <authorList>
            <person name="Han S."/>
        </authorList>
    </citation>
    <scope>NUCLEOTIDE SEQUENCE [LARGE SCALE GENOMIC DNA]</scope>
    <source>
        <strain evidence="6 7">15182</strain>
    </source>
</reference>
<dbReference type="InterPro" id="IPR011659">
    <property type="entry name" value="WD40"/>
</dbReference>
<dbReference type="Gene3D" id="2.120.10.30">
    <property type="entry name" value="TolB, C-terminal domain"/>
    <property type="match status" value="2"/>
</dbReference>
<keyword evidence="4" id="KW-0732">Signal</keyword>
<sequence>MRNRYVKFTPILLLFVFWMSAPIMAQQGVTPEDYYKTVFVSQTEISPDGSYVAFTRTTIDVENNKRHREVWMQKLNNGQPDGEPFRFTDPTVESSGPQWSPDGELLGIQSRRGDDENSVRFIRVTEPGGEAFTIEGLDSSPIWSPDGSTIAFVKEPETEEEQEERAGWIAPDAITNTLDAERFDGRVITQMQYMQDGRSEWLPHPSINKKRQLFIISAEGGEPEQITEMEFNTGDVEWAQDGSRIYFSGDPLEDDEYNDDFTRNIYMIDLDSKEVSQVFDMEGTQRSPAVSPNGRFMAFLQSDERGAQTDVMITALNTNGEPTGSVTNLTENWDLSPGSPNWTPNGNTLRFSSQIRGNSHLFEVNRTGGEIRQVTDGERRLSNFSTTENGRLMAYTATDAVTPAEVFVSRADGSREVQLSRFNEEWMADRTINPAEEILWTVDDGTEIQGWVIKPVGYEEGKSYPLVMKIHGGPHSYYGNTWFQAFHTLSASGMFVFYPNPRGSSSYGHDFMYSTKEQWGFLDEEDFLKGLDAVLEKYPDIDEDRVGVSGGSYGGYMTNWLTARYPDKWKAAVTSRSISNWFSWYGSSDAQGLTEYEFGGYPWEKQELYWDLSPLKYVENVEAPTLIIHSEEDWRTPITDGEQWYIALKKMKVPVEFVRYPRSSHGLSRTGEPWLLVDRLERKRSWFYHWLNQE</sequence>
<feature type="signal peptide" evidence="4">
    <location>
        <begin position="1"/>
        <end position="25"/>
    </location>
</feature>
<evidence type="ECO:0000256" key="2">
    <source>
        <dbReference type="ARBA" id="ARBA00022825"/>
    </source>
</evidence>
<keyword evidence="2" id="KW-0645">Protease</keyword>